<dbReference type="GO" id="GO:0003824">
    <property type="term" value="F:catalytic activity"/>
    <property type="evidence" value="ECO:0007669"/>
    <property type="project" value="InterPro"/>
</dbReference>
<dbReference type="InterPro" id="IPR011766">
    <property type="entry name" value="TPP_enzyme_TPP-bd"/>
</dbReference>
<keyword evidence="3" id="KW-1185">Reference proteome</keyword>
<protein>
    <submittedName>
        <fullName evidence="2">Thiamine pyrophosphate-dependent enzyme</fullName>
    </submittedName>
</protein>
<organism evidence="2 3">
    <name type="scientific">Rothia santali</name>
    <dbReference type="NCBI Taxonomy" id="2949643"/>
    <lineage>
        <taxon>Bacteria</taxon>
        <taxon>Bacillati</taxon>
        <taxon>Actinomycetota</taxon>
        <taxon>Actinomycetes</taxon>
        <taxon>Micrococcales</taxon>
        <taxon>Micrococcaceae</taxon>
        <taxon>Rothia</taxon>
    </lineage>
</organism>
<dbReference type="AlphaFoldDB" id="A0A9X2HJW0"/>
<reference evidence="2" key="1">
    <citation type="submission" date="2022-06" db="EMBL/GenBank/DDBJ databases">
        <title>Rothia sp. isolated from sandalwood seedling.</title>
        <authorList>
            <person name="Tuikhar N."/>
            <person name="Kirdat K."/>
            <person name="Thorat V."/>
            <person name="Swetha P."/>
            <person name="Padma S."/>
            <person name="Sundararaj R."/>
            <person name="Yadav A."/>
        </authorList>
    </citation>
    <scope>NUCLEOTIDE SEQUENCE</scope>
    <source>
        <strain evidence="2">AR01</strain>
    </source>
</reference>
<dbReference type="Proteomes" id="UP001139502">
    <property type="component" value="Unassembled WGS sequence"/>
</dbReference>
<dbReference type="SUPFAM" id="SSF52518">
    <property type="entry name" value="Thiamin diphosphate-binding fold (THDP-binding)"/>
    <property type="match status" value="1"/>
</dbReference>
<gene>
    <name evidence="2" type="ORF">NBM05_13935</name>
</gene>
<proteinExistence type="predicted"/>
<evidence type="ECO:0000259" key="1">
    <source>
        <dbReference type="Pfam" id="PF02775"/>
    </source>
</evidence>
<dbReference type="GO" id="GO:0030976">
    <property type="term" value="F:thiamine pyrophosphate binding"/>
    <property type="evidence" value="ECO:0007669"/>
    <property type="project" value="InterPro"/>
</dbReference>
<feature type="non-terminal residue" evidence="2">
    <location>
        <position position="1"/>
    </location>
</feature>
<dbReference type="InterPro" id="IPR029061">
    <property type="entry name" value="THDP-binding"/>
</dbReference>
<evidence type="ECO:0000313" key="2">
    <source>
        <dbReference type="EMBL" id="MCP3427081.1"/>
    </source>
</evidence>
<dbReference type="Pfam" id="PF02775">
    <property type="entry name" value="TPP_enzyme_C"/>
    <property type="match status" value="1"/>
</dbReference>
<comment type="caution">
    <text evidence="2">The sequence shown here is derived from an EMBL/GenBank/DDBJ whole genome shotgun (WGS) entry which is preliminary data.</text>
</comment>
<dbReference type="RefSeq" id="WP_254168693.1">
    <property type="nucleotide sequence ID" value="NZ_JANAFB010000050.1"/>
</dbReference>
<dbReference type="EMBL" id="JANAFB010000050">
    <property type="protein sequence ID" value="MCP3427081.1"/>
    <property type="molecule type" value="Genomic_DNA"/>
</dbReference>
<dbReference type="PANTHER" id="PTHR42916">
    <property type="entry name" value="2-SUCCINYL-5-ENOLPYRUVYL-6-HYDROXY-3-CYCLOHEXENE-1-CARBOXYLATE SYNTHASE"/>
    <property type="match status" value="1"/>
</dbReference>
<dbReference type="PANTHER" id="PTHR42916:SF1">
    <property type="entry name" value="PROTEIN PHYLLO, CHLOROPLASTIC"/>
    <property type="match status" value="1"/>
</dbReference>
<feature type="domain" description="Thiamine pyrophosphate enzyme TPP-binding" evidence="1">
    <location>
        <begin position="55"/>
        <end position="189"/>
    </location>
</feature>
<dbReference type="GO" id="GO:0000287">
    <property type="term" value="F:magnesium ion binding"/>
    <property type="evidence" value="ECO:0007669"/>
    <property type="project" value="UniProtKB-ARBA"/>
</dbReference>
<accession>A0A9X2HJW0</accession>
<sequence length="207" mass="21850">AGERTGVPGGLEVARAVWRAAVADGATLISGSSNAVRDLDLAAEPGDLDPADVPRVYSNRGLAGIDGTIATASGIALAEGAPVRLLIGDLTFLHDVGALLFGPGERVPRLQIVVFNDAGGGIFATLEHGRVGEHEDWTAAVERFFGTPHAADFERIVTAYGHRYDSARRVDELEELLAEVPEGISVIEVRGTRSMLGALHHELNSLR</sequence>
<dbReference type="CDD" id="cd02009">
    <property type="entry name" value="TPP_SHCHC_synthase"/>
    <property type="match status" value="1"/>
</dbReference>
<dbReference type="Gene3D" id="3.40.50.970">
    <property type="match status" value="1"/>
</dbReference>
<name>A0A9X2HJW0_9MICC</name>
<evidence type="ECO:0000313" key="3">
    <source>
        <dbReference type="Proteomes" id="UP001139502"/>
    </source>
</evidence>